<evidence type="ECO:0008006" key="4">
    <source>
        <dbReference type="Google" id="ProtNLM"/>
    </source>
</evidence>
<feature type="signal peptide" evidence="1">
    <location>
        <begin position="1"/>
        <end position="23"/>
    </location>
</feature>
<dbReference type="Gene3D" id="3.40.1420.10">
    <property type="entry name" value="Inhibitor of vertebrate lysozyme"/>
    <property type="match status" value="1"/>
</dbReference>
<dbReference type="RefSeq" id="WP_130039364.1">
    <property type="nucleotide sequence ID" value="NZ_JACCEV010000002.1"/>
</dbReference>
<name>A0A853GU71_9BURK</name>
<comment type="caution">
    <text evidence="2">The sequence shown here is derived from an EMBL/GenBank/DDBJ whole genome shotgun (WGS) entry which is preliminary data.</text>
</comment>
<keyword evidence="1" id="KW-0732">Signal</keyword>
<organism evidence="2 3">
    <name type="scientific">Pollutimonas harenae</name>
    <dbReference type="NCBI Taxonomy" id="657015"/>
    <lineage>
        <taxon>Bacteria</taxon>
        <taxon>Pseudomonadati</taxon>
        <taxon>Pseudomonadota</taxon>
        <taxon>Betaproteobacteria</taxon>
        <taxon>Burkholderiales</taxon>
        <taxon>Alcaligenaceae</taxon>
        <taxon>Pollutimonas</taxon>
    </lineage>
</organism>
<sequence length="143" mass="15800">MFKAASIALLALPLTIFSQIGSAEQTDKHLYAAAKADPALSAEFERVMMPFSSNSPWVKSFGTTAPATTETVDGQTYDVYWGCKPHDCITESYVVMYKQSTKKITAGAFLQNSYDGPNLTKSRITWMEKTDTDSARALGKYLY</sequence>
<dbReference type="EMBL" id="JACCEV010000002">
    <property type="protein sequence ID" value="NYT85811.1"/>
    <property type="molecule type" value="Genomic_DNA"/>
</dbReference>
<dbReference type="OrthoDB" id="9033596at2"/>
<dbReference type="AlphaFoldDB" id="A0A853GU71"/>
<gene>
    <name evidence="2" type="ORF">H0A62_09370</name>
</gene>
<dbReference type="SUPFAM" id="SSF89872">
    <property type="entry name" value="Inhibitor of vertebrate lysozyme, Ivy"/>
    <property type="match status" value="1"/>
</dbReference>
<reference evidence="2 3" key="1">
    <citation type="submission" date="2020-07" db="EMBL/GenBank/DDBJ databases">
        <title>Taxonomic revisions and descriptions of new bacterial species based on genomic comparisons in the high-G+C-content subgroup of the family Alcaligenaceae.</title>
        <authorList>
            <person name="Szabo A."/>
            <person name="Felfoldi T."/>
        </authorList>
    </citation>
    <scope>NUCLEOTIDE SEQUENCE [LARGE SCALE GENOMIC DNA]</scope>
    <source>
        <strain evidence="2 3">DSM 25667</strain>
    </source>
</reference>
<dbReference type="Pfam" id="PF08816">
    <property type="entry name" value="Ivy"/>
    <property type="match status" value="1"/>
</dbReference>
<dbReference type="Proteomes" id="UP000554144">
    <property type="component" value="Unassembled WGS sequence"/>
</dbReference>
<feature type="chain" id="PRO_5032729721" description="C-lysozyme inhibitor" evidence="1">
    <location>
        <begin position="24"/>
        <end position="143"/>
    </location>
</feature>
<keyword evidence="3" id="KW-1185">Reference proteome</keyword>
<evidence type="ECO:0000256" key="1">
    <source>
        <dbReference type="SAM" id="SignalP"/>
    </source>
</evidence>
<evidence type="ECO:0000313" key="3">
    <source>
        <dbReference type="Proteomes" id="UP000554144"/>
    </source>
</evidence>
<proteinExistence type="predicted"/>
<accession>A0A853GU71</accession>
<dbReference type="InterPro" id="IPR036501">
    <property type="entry name" value="Inhibitor_vert_lysozyme_sf"/>
</dbReference>
<protein>
    <recommendedName>
        <fullName evidence="4">C-lysozyme inhibitor</fullName>
    </recommendedName>
</protein>
<evidence type="ECO:0000313" key="2">
    <source>
        <dbReference type="EMBL" id="NYT85811.1"/>
    </source>
</evidence>